<dbReference type="InterPro" id="IPR012910">
    <property type="entry name" value="Plug_dom"/>
</dbReference>
<reference evidence="15" key="1">
    <citation type="journal article" date="2019" name="Int. J. Syst. Evol. Microbiol.">
        <title>The Global Catalogue of Microorganisms (GCM) 10K type strain sequencing project: providing services to taxonomists for standard genome sequencing and annotation.</title>
        <authorList>
            <consortium name="The Broad Institute Genomics Platform"/>
            <consortium name="The Broad Institute Genome Sequencing Center for Infectious Disease"/>
            <person name="Wu L."/>
            <person name="Ma J."/>
        </authorList>
    </citation>
    <scope>NUCLEOTIDE SEQUENCE [LARGE SCALE GENOMIC DNA]</scope>
    <source>
        <strain evidence="15">KCTC 22671</strain>
    </source>
</reference>
<keyword evidence="6 11" id="KW-0798">TonB box</keyword>
<evidence type="ECO:0000256" key="10">
    <source>
        <dbReference type="PROSITE-ProRule" id="PRU01360"/>
    </source>
</evidence>
<dbReference type="InterPro" id="IPR036942">
    <property type="entry name" value="Beta-barrel_TonB_sf"/>
</dbReference>
<keyword evidence="8 14" id="KW-0675">Receptor</keyword>
<evidence type="ECO:0000256" key="7">
    <source>
        <dbReference type="ARBA" id="ARBA00023136"/>
    </source>
</evidence>
<sequence length="735" mass="82951">MRVPLLIIIGAIYSASFCQTPKDSLSSTPLDEVIVSSKKTLNTATNNPVQITTISTVEIEFQNFQNTADALQNSGSLHVQKSQQGGGSPVIRGFEANRILLLVDGVRMNNLIFRAGHLQNVITVDENLLDNIEIFYGPSSTLFGSDALGGAVNMNTKNTPFSDTKNGAINSNIASRYSSANQEKSTYFDLSFSRKKISTLTAFSYNNFGDLRMGKQKNHNGDYFGERPFYVSTNNDGIDYIVANDKPLIQKQSGYEQYNLMQKINYKTSKNYIHGLNFQYSTTSDVPRYDRLTDPSSTTVLKNAEWYYGPQKRLLAIYSLNKSNSILNSDLHFNTAYQKVKESRNTRKFGNLNLEHNLEDVNMFSQALNLHRKFEAGEIFYGIESYYETLNSTAYSENIITGVRSSIATRYPNGNNYMSRNEIYISYNGWNTTKLFWNAGTRIGYTTLKSSIDDNSIFTLPFNTVNQNNFTYSGTVSLTHKTTKNITLKTNLSSGFRAPNIDDLAKVFDSGNGILIVPNTDLKPEKTITADLGIILKSTNRRFETNNTFYYTRMFDAIITDTFTFNNQNTILFNDEESTIYANQNKGKAFVTGFSTQLRFDITKTFRVTNNFNYTFGRIIDSDDSKAPLDHIPPYYGKVGLMYHKNLATLEAYVLYNGKKDIKDYYLNGEDNERYAPEGGMPAWETYNLKTSFIVYKAITLFAGIENILDTQYRVFASGINAPGRNIFGGLKCSF</sequence>
<dbReference type="PANTHER" id="PTHR30069">
    <property type="entry name" value="TONB-DEPENDENT OUTER MEMBRANE RECEPTOR"/>
    <property type="match status" value="1"/>
</dbReference>
<accession>A0ABW5YN76</accession>
<keyword evidence="15" id="KW-1185">Reference proteome</keyword>
<gene>
    <name evidence="14" type="ORF">ACFS5J_10970</name>
</gene>
<keyword evidence="7 10" id="KW-0472">Membrane</keyword>
<dbReference type="PANTHER" id="PTHR30069:SF29">
    <property type="entry name" value="HEMOGLOBIN AND HEMOGLOBIN-HAPTOGLOBIN-BINDING PROTEIN 1-RELATED"/>
    <property type="match status" value="1"/>
</dbReference>
<comment type="subcellular location">
    <subcellularLocation>
        <location evidence="1 10">Cell outer membrane</location>
        <topology evidence="1 10">Multi-pass membrane protein</topology>
    </subcellularLocation>
</comment>
<keyword evidence="5" id="KW-0732">Signal</keyword>
<evidence type="ECO:0000313" key="14">
    <source>
        <dbReference type="EMBL" id="MFD2892531.1"/>
    </source>
</evidence>
<keyword evidence="4 10" id="KW-0812">Transmembrane</keyword>
<dbReference type="PROSITE" id="PS52016">
    <property type="entry name" value="TONB_DEPENDENT_REC_3"/>
    <property type="match status" value="1"/>
</dbReference>
<dbReference type="Proteomes" id="UP001597534">
    <property type="component" value="Unassembled WGS sequence"/>
</dbReference>
<evidence type="ECO:0000256" key="6">
    <source>
        <dbReference type="ARBA" id="ARBA00023077"/>
    </source>
</evidence>
<proteinExistence type="inferred from homology"/>
<evidence type="ECO:0000256" key="4">
    <source>
        <dbReference type="ARBA" id="ARBA00022692"/>
    </source>
</evidence>
<evidence type="ECO:0000256" key="5">
    <source>
        <dbReference type="ARBA" id="ARBA00022729"/>
    </source>
</evidence>
<protein>
    <submittedName>
        <fullName evidence="14">TonB-dependent receptor plug domain-containing protein</fullName>
    </submittedName>
</protein>
<feature type="domain" description="TonB-dependent receptor plug" evidence="13">
    <location>
        <begin position="46"/>
        <end position="151"/>
    </location>
</feature>
<evidence type="ECO:0000256" key="11">
    <source>
        <dbReference type="RuleBase" id="RU003357"/>
    </source>
</evidence>
<dbReference type="Gene3D" id="2.40.170.20">
    <property type="entry name" value="TonB-dependent receptor, beta-barrel domain"/>
    <property type="match status" value="1"/>
</dbReference>
<evidence type="ECO:0000256" key="8">
    <source>
        <dbReference type="ARBA" id="ARBA00023170"/>
    </source>
</evidence>
<comment type="caution">
    <text evidence="14">The sequence shown here is derived from an EMBL/GenBank/DDBJ whole genome shotgun (WGS) entry which is preliminary data.</text>
</comment>
<evidence type="ECO:0000259" key="13">
    <source>
        <dbReference type="Pfam" id="PF07715"/>
    </source>
</evidence>
<evidence type="ECO:0000256" key="2">
    <source>
        <dbReference type="ARBA" id="ARBA00022448"/>
    </source>
</evidence>
<dbReference type="Pfam" id="PF00593">
    <property type="entry name" value="TonB_dep_Rec_b-barrel"/>
    <property type="match status" value="1"/>
</dbReference>
<dbReference type="Pfam" id="PF07715">
    <property type="entry name" value="Plug"/>
    <property type="match status" value="1"/>
</dbReference>
<organism evidence="14 15">
    <name type="scientific">Flavobacterium chuncheonense</name>
    <dbReference type="NCBI Taxonomy" id="2026653"/>
    <lineage>
        <taxon>Bacteria</taxon>
        <taxon>Pseudomonadati</taxon>
        <taxon>Bacteroidota</taxon>
        <taxon>Flavobacteriia</taxon>
        <taxon>Flavobacteriales</taxon>
        <taxon>Flavobacteriaceae</taxon>
        <taxon>Flavobacterium</taxon>
    </lineage>
</organism>
<evidence type="ECO:0000256" key="1">
    <source>
        <dbReference type="ARBA" id="ARBA00004571"/>
    </source>
</evidence>
<dbReference type="EMBL" id="JBHUPC010000013">
    <property type="protein sequence ID" value="MFD2892531.1"/>
    <property type="molecule type" value="Genomic_DNA"/>
</dbReference>
<evidence type="ECO:0000256" key="3">
    <source>
        <dbReference type="ARBA" id="ARBA00022452"/>
    </source>
</evidence>
<dbReference type="RefSeq" id="WP_379812203.1">
    <property type="nucleotide sequence ID" value="NZ_JBHUPC010000013.1"/>
</dbReference>
<dbReference type="SUPFAM" id="SSF56935">
    <property type="entry name" value="Porins"/>
    <property type="match status" value="1"/>
</dbReference>
<dbReference type="Gene3D" id="2.170.130.10">
    <property type="entry name" value="TonB-dependent receptor, plug domain"/>
    <property type="match status" value="1"/>
</dbReference>
<comment type="similarity">
    <text evidence="10 11">Belongs to the TonB-dependent receptor family.</text>
</comment>
<feature type="domain" description="TonB-dependent receptor-like beta-barrel" evidence="12">
    <location>
        <begin position="274"/>
        <end position="708"/>
    </location>
</feature>
<name>A0ABW5YN76_9FLAO</name>
<dbReference type="InterPro" id="IPR037066">
    <property type="entry name" value="Plug_dom_sf"/>
</dbReference>
<dbReference type="InterPro" id="IPR039426">
    <property type="entry name" value="TonB-dep_rcpt-like"/>
</dbReference>
<keyword evidence="9 10" id="KW-0998">Cell outer membrane</keyword>
<keyword evidence="2 10" id="KW-0813">Transport</keyword>
<evidence type="ECO:0000259" key="12">
    <source>
        <dbReference type="Pfam" id="PF00593"/>
    </source>
</evidence>
<evidence type="ECO:0000313" key="15">
    <source>
        <dbReference type="Proteomes" id="UP001597534"/>
    </source>
</evidence>
<dbReference type="InterPro" id="IPR000531">
    <property type="entry name" value="Beta-barrel_TonB"/>
</dbReference>
<keyword evidence="3 10" id="KW-1134">Transmembrane beta strand</keyword>
<evidence type="ECO:0000256" key="9">
    <source>
        <dbReference type="ARBA" id="ARBA00023237"/>
    </source>
</evidence>